<evidence type="ECO:0000256" key="3">
    <source>
        <dbReference type="ARBA" id="ARBA00023163"/>
    </source>
</evidence>
<feature type="domain" description="HTH marR-type" evidence="4">
    <location>
        <begin position="6"/>
        <end position="138"/>
    </location>
</feature>
<dbReference type="GO" id="GO:0003677">
    <property type="term" value="F:DNA binding"/>
    <property type="evidence" value="ECO:0007669"/>
    <property type="project" value="UniProtKB-KW"/>
</dbReference>
<dbReference type="PRINTS" id="PR00598">
    <property type="entry name" value="HTHMARR"/>
</dbReference>
<dbReference type="SUPFAM" id="SSF46785">
    <property type="entry name" value="Winged helix' DNA-binding domain"/>
    <property type="match status" value="1"/>
</dbReference>
<gene>
    <name evidence="5" type="ORF">PhaeoP66_00748</name>
    <name evidence="6" type="ORF">PhaeoP88_02613</name>
</gene>
<dbReference type="AlphaFoldDB" id="A0A2I7JT79"/>
<dbReference type="RefSeq" id="WP_102873750.1">
    <property type="nucleotide sequence ID" value="NZ_CP010599.1"/>
</dbReference>
<dbReference type="Pfam" id="PF01047">
    <property type="entry name" value="MarR"/>
    <property type="match status" value="1"/>
</dbReference>
<proteinExistence type="predicted"/>
<evidence type="ECO:0000313" key="5">
    <source>
        <dbReference type="EMBL" id="AUQ93561.1"/>
    </source>
</evidence>
<dbReference type="EMBL" id="CP010725">
    <property type="protein sequence ID" value="AUQ99961.1"/>
    <property type="molecule type" value="Genomic_DNA"/>
</dbReference>
<evidence type="ECO:0000313" key="8">
    <source>
        <dbReference type="Proteomes" id="UP000236536"/>
    </source>
</evidence>
<reference evidence="5 8" key="3">
    <citation type="journal article" date="2017" name="Int. J. Syst. Evol. Microbiol.">
        <title>Adaptation of Surface-Associated Bacteria to the Open Ocean: A Genomically Distinct Subpopulation of Phaeobacter gallaeciensis Colonizes Pacific Mesozooplankton.</title>
        <authorList>
            <person name="Freese H.M."/>
            <person name="Methner A."/>
            <person name="Overmann J."/>
        </authorList>
    </citation>
    <scope>NUCLEOTIDE SEQUENCE [LARGE SCALE GENOMIC DNA]</scope>
    <source>
        <strain evidence="5 8">P66</strain>
    </source>
</reference>
<organism evidence="6 7">
    <name type="scientific">Phaeobacter inhibens</name>
    <dbReference type="NCBI Taxonomy" id="221822"/>
    <lineage>
        <taxon>Bacteria</taxon>
        <taxon>Pseudomonadati</taxon>
        <taxon>Pseudomonadota</taxon>
        <taxon>Alphaproteobacteria</taxon>
        <taxon>Rhodobacterales</taxon>
        <taxon>Roseobacteraceae</taxon>
        <taxon>Phaeobacter</taxon>
    </lineage>
</organism>
<dbReference type="PROSITE" id="PS50995">
    <property type="entry name" value="HTH_MARR_2"/>
    <property type="match status" value="1"/>
</dbReference>
<evidence type="ECO:0000259" key="4">
    <source>
        <dbReference type="PROSITE" id="PS50995"/>
    </source>
</evidence>
<dbReference type="InterPro" id="IPR036390">
    <property type="entry name" value="WH_DNA-bd_sf"/>
</dbReference>
<evidence type="ECO:0000256" key="2">
    <source>
        <dbReference type="ARBA" id="ARBA00023125"/>
    </source>
</evidence>
<dbReference type="SMART" id="SM00347">
    <property type="entry name" value="HTH_MARR"/>
    <property type="match status" value="1"/>
</dbReference>
<keyword evidence="3" id="KW-0804">Transcription</keyword>
<dbReference type="PROSITE" id="PS01117">
    <property type="entry name" value="HTH_MARR_1"/>
    <property type="match status" value="1"/>
</dbReference>
<reference evidence="7 8" key="2">
    <citation type="journal article" date="2017" name="Genome Biol. Evol.">
        <title>Trajectories and Drivers of Genome Evolution in Surface-Associated Marine Phaeobacter.</title>
        <authorList>
            <person name="Freese H.M."/>
            <person name="Sikorski J."/>
            <person name="Bunk B."/>
            <person name="Scheuner C."/>
            <person name="Meier-Kolthoff J.P."/>
            <person name="Sproer C."/>
            <person name="Gram L."/>
            <person name="Overmann J."/>
        </authorList>
    </citation>
    <scope>NUCLEOTIDE SEQUENCE [LARGE SCALE GENOMIC DNA]</scope>
    <source>
        <strain evidence="5 8">P66</strain>
        <strain evidence="6 7">P88</strain>
    </source>
</reference>
<reference evidence="6 7" key="1">
    <citation type="journal article" date="2017" name="Front. Microbiol.">
        <title>Phaeobacter piscinae sp. nov., a species of the Roseobacter group and potential aquaculture probiont.</title>
        <authorList>
            <person name="Sonnenschein E.C."/>
            <person name="Phippen C.B.W."/>
            <person name="Nielsen K.F."/>
            <person name="Mateiu R.V."/>
            <person name="Melchiorsen J."/>
            <person name="Gram L."/>
            <person name="Overmann J."/>
            <person name="Freese H.M."/>
        </authorList>
    </citation>
    <scope>NUCLEOTIDE SEQUENCE [LARGE SCALE GENOMIC DNA]</scope>
    <source>
        <strain evidence="6 7">P88</strain>
    </source>
</reference>
<dbReference type="Gene3D" id="1.10.10.10">
    <property type="entry name" value="Winged helix-like DNA-binding domain superfamily/Winged helix DNA-binding domain"/>
    <property type="match status" value="1"/>
</dbReference>
<evidence type="ECO:0000256" key="1">
    <source>
        <dbReference type="ARBA" id="ARBA00023015"/>
    </source>
</evidence>
<dbReference type="PANTHER" id="PTHR42756:SF1">
    <property type="entry name" value="TRANSCRIPTIONAL REPRESSOR OF EMRAB OPERON"/>
    <property type="match status" value="1"/>
</dbReference>
<dbReference type="InterPro" id="IPR000835">
    <property type="entry name" value="HTH_MarR-typ"/>
</dbReference>
<evidence type="ECO:0000313" key="6">
    <source>
        <dbReference type="EMBL" id="AUQ99961.1"/>
    </source>
</evidence>
<dbReference type="EMBL" id="CP010705">
    <property type="protein sequence ID" value="AUQ93561.1"/>
    <property type="molecule type" value="Genomic_DNA"/>
</dbReference>
<dbReference type="InterPro" id="IPR036388">
    <property type="entry name" value="WH-like_DNA-bd_sf"/>
</dbReference>
<name>A0A2I7JT79_9RHOB</name>
<dbReference type="PANTHER" id="PTHR42756">
    <property type="entry name" value="TRANSCRIPTIONAL REGULATOR, MARR"/>
    <property type="match status" value="1"/>
</dbReference>
<dbReference type="GO" id="GO:0003700">
    <property type="term" value="F:DNA-binding transcription factor activity"/>
    <property type="evidence" value="ECO:0007669"/>
    <property type="project" value="InterPro"/>
</dbReference>
<accession>A0A2I7JT79</accession>
<keyword evidence="2" id="KW-0238">DNA-binding</keyword>
<evidence type="ECO:0000313" key="7">
    <source>
        <dbReference type="Proteomes" id="UP000236447"/>
    </source>
</evidence>
<keyword evidence="8" id="KW-1185">Reference proteome</keyword>
<dbReference type="Proteomes" id="UP000236536">
    <property type="component" value="Chromosome"/>
</dbReference>
<keyword evidence="1" id="KW-0805">Transcription regulation</keyword>
<sequence length="146" mass="16429">MTFDQNTSAGYLINQLARLAFEGLRREIEPLGIVPGQFPALLALWQRDGQTQRELVAKTDVEQATMANTLNRMERDGLIVRQAHPEDGRARVIYLTEKAKTIRDQAYRAAGDVNGAMLADLSEVERRTFIDLLQRVVKTFRGADLA</sequence>
<dbReference type="Proteomes" id="UP000236447">
    <property type="component" value="Chromosome"/>
</dbReference>
<protein>
    <submittedName>
        <fullName evidence="6">Transcriptional regulator, MarR family</fullName>
    </submittedName>
</protein>
<dbReference type="InterPro" id="IPR023187">
    <property type="entry name" value="Tscrpt_reg_MarR-type_CS"/>
</dbReference>